<organism evidence="2 3">
    <name type="scientific">Bacteroides clarus</name>
    <dbReference type="NCBI Taxonomy" id="626929"/>
    <lineage>
        <taxon>Bacteria</taxon>
        <taxon>Pseudomonadati</taxon>
        <taxon>Bacteroidota</taxon>
        <taxon>Bacteroidia</taxon>
        <taxon>Bacteroidales</taxon>
        <taxon>Bacteroidaceae</taxon>
        <taxon>Bacteroides</taxon>
    </lineage>
</organism>
<keyword evidence="1" id="KW-0472">Membrane</keyword>
<reference evidence="3" key="1">
    <citation type="submission" date="2017-04" db="EMBL/GenBank/DDBJ databases">
        <title>Function of individual gut microbiota members based on whole genome sequencing of pure cultures obtained from chicken caecum.</title>
        <authorList>
            <person name="Medvecky M."/>
            <person name="Cejkova D."/>
            <person name="Polansky O."/>
            <person name="Karasova D."/>
            <person name="Kubasova T."/>
            <person name="Cizek A."/>
            <person name="Rychlik I."/>
        </authorList>
    </citation>
    <scope>NUCLEOTIDE SEQUENCE [LARGE SCALE GENOMIC DNA]</scope>
    <source>
        <strain evidence="3">An189</strain>
    </source>
</reference>
<name>A0A1Y4JS29_9BACE</name>
<evidence type="ECO:0008006" key="4">
    <source>
        <dbReference type="Google" id="ProtNLM"/>
    </source>
</evidence>
<dbReference type="AlphaFoldDB" id="A0A1Y4JS29"/>
<comment type="caution">
    <text evidence="2">The sequence shown here is derived from an EMBL/GenBank/DDBJ whole genome shotgun (WGS) entry which is preliminary data.</text>
</comment>
<accession>A0A1Y4JS29</accession>
<gene>
    <name evidence="2" type="ORF">B5F24_05015</name>
</gene>
<dbReference type="Proteomes" id="UP000196587">
    <property type="component" value="Unassembled WGS sequence"/>
</dbReference>
<sequence>MNNLVSIIILVFAFLQIILFFKLWGMATDIKKMSMKHTPSEEDNWIKKGQLFCLNGDKEKAFECYKKAFYISISELHNQISLKFNAQLMSDRTNMWNSYYPNIVSYYNKKFERTGFSLNFDDYNSFEKVSSLL</sequence>
<keyword evidence="1" id="KW-1133">Transmembrane helix</keyword>
<dbReference type="EMBL" id="NFKE01000003">
    <property type="protein sequence ID" value="OUP35335.1"/>
    <property type="molecule type" value="Genomic_DNA"/>
</dbReference>
<proteinExistence type="predicted"/>
<feature type="transmembrane region" description="Helical" evidence="1">
    <location>
        <begin position="6"/>
        <end position="25"/>
    </location>
</feature>
<evidence type="ECO:0000256" key="1">
    <source>
        <dbReference type="SAM" id="Phobius"/>
    </source>
</evidence>
<keyword evidence="1" id="KW-0812">Transmembrane</keyword>
<dbReference type="InterPro" id="IPR011990">
    <property type="entry name" value="TPR-like_helical_dom_sf"/>
</dbReference>
<evidence type="ECO:0000313" key="2">
    <source>
        <dbReference type="EMBL" id="OUP35335.1"/>
    </source>
</evidence>
<dbReference type="SUPFAM" id="SSF48452">
    <property type="entry name" value="TPR-like"/>
    <property type="match status" value="1"/>
</dbReference>
<protein>
    <recommendedName>
        <fullName evidence="4">Tetratricopeptide repeat protein</fullName>
    </recommendedName>
</protein>
<evidence type="ECO:0000313" key="3">
    <source>
        <dbReference type="Proteomes" id="UP000196587"/>
    </source>
</evidence>